<evidence type="ECO:0000256" key="2">
    <source>
        <dbReference type="ARBA" id="ARBA00023015"/>
    </source>
</evidence>
<comment type="subcellular location">
    <subcellularLocation>
        <location evidence="1">Nucleus</location>
    </subcellularLocation>
</comment>
<evidence type="ECO:0000256" key="5">
    <source>
        <dbReference type="ARBA" id="ARBA00023242"/>
    </source>
</evidence>
<name>A0ABP0ANX6_9PEZI</name>
<feature type="region of interest" description="Disordered" evidence="6">
    <location>
        <begin position="94"/>
        <end position="189"/>
    </location>
</feature>
<evidence type="ECO:0000256" key="3">
    <source>
        <dbReference type="ARBA" id="ARBA00023125"/>
    </source>
</evidence>
<dbReference type="EMBL" id="CAWUHD010000002">
    <property type="protein sequence ID" value="CAK7208960.1"/>
    <property type="molecule type" value="Genomic_DNA"/>
</dbReference>
<dbReference type="Proteomes" id="UP001642482">
    <property type="component" value="Unassembled WGS sequence"/>
</dbReference>
<dbReference type="PANTHER" id="PTHR31845">
    <property type="entry name" value="FINGER DOMAIN PROTEIN, PUTATIVE-RELATED"/>
    <property type="match status" value="1"/>
</dbReference>
<dbReference type="PANTHER" id="PTHR31845:SF18">
    <property type="entry name" value="ZN(II)2CYS6 TRANSCRIPTION FACTOR (EUROFUNG)"/>
    <property type="match status" value="1"/>
</dbReference>
<dbReference type="PROSITE" id="PS00463">
    <property type="entry name" value="ZN2_CY6_FUNGAL_1"/>
    <property type="match status" value="1"/>
</dbReference>
<evidence type="ECO:0000256" key="6">
    <source>
        <dbReference type="SAM" id="MobiDB-lite"/>
    </source>
</evidence>
<evidence type="ECO:0000313" key="8">
    <source>
        <dbReference type="EMBL" id="CAK7208960.1"/>
    </source>
</evidence>
<sequence>MEKRGPTAGSGTYGLACMQCSKAKCRCIARLDGGACERCFRLKKPCQPSNSVRRRNAQNQNGQNSEIAKLENRINTLTTMLQSVMEKTGLAAGDVPSAEAQASSSQSAPSSHAPSDQRAGATNAAGTATSGSSDTASMTQEDDETRPCPFPTPFDTPLATRPHAPPPSSNDNETASSRLPPSPPSEPPLYELSLTEAEWYLDRFCTRMLPHFPFISLADGTTARQLCRDRPLLLQAIIAVATPSTKQKAVRADRLKQILTRCAVLENQSNVDVLLSMLVYITWSTDPFLQPANNLSRMTMLAISVVYELQLSARTPPAPDAQIIAIMTPGFERPRGTGPGENEKDRSLLLSSLLERQRAYLACFVLSSIVSASFGRMVAMRWTTQMEEGLQLLETSQQSPSDANFAVQVRLQIFIQRAALVREQQEADRALTTVAGSPMASTQATPMSTNLYMKLLQGQLKELRDSFSHHLQRRDMLLIYSYYAELCLNEVTRLASSEAPLVPSTGPSSVGNSGPLPALEHIECLWRSVYAIKAWLDAYQAIPPAAYVGVPFFFWFQLVRCVVLLKHLSTFKDPAWDCQAVRNAVDMCSMLEWMVAKAEQASKEAGEDSDDDLFRRVGNIMRMSQAWMIARQKAATVAVNEMHTHPQESIHSVAMGQYGGTNSQESHDENVEATASGLPDDDIINPVDPSWASALDLNEDTWIEDMFGWPMATI</sequence>
<evidence type="ECO:0000313" key="9">
    <source>
        <dbReference type="Proteomes" id="UP001642482"/>
    </source>
</evidence>
<organism evidence="8 9">
    <name type="scientific">Sporothrix eucalyptigena</name>
    <dbReference type="NCBI Taxonomy" id="1812306"/>
    <lineage>
        <taxon>Eukaryota</taxon>
        <taxon>Fungi</taxon>
        <taxon>Dikarya</taxon>
        <taxon>Ascomycota</taxon>
        <taxon>Pezizomycotina</taxon>
        <taxon>Sordariomycetes</taxon>
        <taxon>Sordariomycetidae</taxon>
        <taxon>Ophiostomatales</taxon>
        <taxon>Ophiostomataceae</taxon>
        <taxon>Sporothrix</taxon>
    </lineage>
</organism>
<keyword evidence="5" id="KW-0539">Nucleus</keyword>
<evidence type="ECO:0000259" key="7">
    <source>
        <dbReference type="PROSITE" id="PS00463"/>
    </source>
</evidence>
<dbReference type="InterPro" id="IPR036864">
    <property type="entry name" value="Zn2-C6_fun-type_DNA-bd_sf"/>
</dbReference>
<dbReference type="InterPro" id="IPR001138">
    <property type="entry name" value="Zn2Cys6_DnaBD"/>
</dbReference>
<feature type="compositionally biased region" description="Low complexity" evidence="6">
    <location>
        <begin position="96"/>
        <end position="137"/>
    </location>
</feature>
<comment type="caution">
    <text evidence="8">The sequence shown here is derived from an EMBL/GenBank/DDBJ whole genome shotgun (WGS) entry which is preliminary data.</text>
</comment>
<protein>
    <recommendedName>
        <fullName evidence="7">Zn(2)-C6 fungal-type domain-containing protein</fullName>
    </recommendedName>
</protein>
<keyword evidence="4" id="KW-0804">Transcription</keyword>
<reference evidence="8 9" key="1">
    <citation type="submission" date="2024-01" db="EMBL/GenBank/DDBJ databases">
        <authorList>
            <person name="Allen C."/>
            <person name="Tagirdzhanova G."/>
        </authorList>
    </citation>
    <scope>NUCLEOTIDE SEQUENCE [LARGE SCALE GENOMIC DNA]</scope>
</reference>
<proteinExistence type="predicted"/>
<evidence type="ECO:0000256" key="1">
    <source>
        <dbReference type="ARBA" id="ARBA00004123"/>
    </source>
</evidence>
<feature type="region of interest" description="Disordered" evidence="6">
    <location>
        <begin position="657"/>
        <end position="683"/>
    </location>
</feature>
<dbReference type="SUPFAM" id="SSF57701">
    <property type="entry name" value="Zn2/Cys6 DNA-binding domain"/>
    <property type="match status" value="1"/>
</dbReference>
<accession>A0ABP0ANX6</accession>
<keyword evidence="3" id="KW-0238">DNA-binding</keyword>
<keyword evidence="2" id="KW-0805">Transcription regulation</keyword>
<keyword evidence="9" id="KW-1185">Reference proteome</keyword>
<gene>
    <name evidence="8" type="ORF">SEUCBS140593_000332</name>
</gene>
<evidence type="ECO:0000256" key="4">
    <source>
        <dbReference type="ARBA" id="ARBA00023163"/>
    </source>
</evidence>
<feature type="region of interest" description="Disordered" evidence="6">
    <location>
        <begin position="47"/>
        <end position="68"/>
    </location>
</feature>
<dbReference type="Gene3D" id="4.10.240.10">
    <property type="entry name" value="Zn(2)-C6 fungal-type DNA-binding domain"/>
    <property type="match status" value="1"/>
</dbReference>
<feature type="domain" description="Zn(2)-C6 fungal-type" evidence="7">
    <location>
        <begin position="16"/>
        <end position="46"/>
    </location>
</feature>
<dbReference type="CDD" id="cd12148">
    <property type="entry name" value="fungal_TF_MHR"/>
    <property type="match status" value="1"/>
</dbReference>
<dbReference type="InterPro" id="IPR051089">
    <property type="entry name" value="prtT"/>
</dbReference>